<comment type="caution">
    <text evidence="2">The sequence shown here is derived from an EMBL/GenBank/DDBJ whole genome shotgun (WGS) entry which is preliminary data.</text>
</comment>
<accession>A0A8T0W245</accession>
<evidence type="ECO:0000313" key="2">
    <source>
        <dbReference type="EMBL" id="KAG2643291.1"/>
    </source>
</evidence>
<dbReference type="EMBL" id="CM029039">
    <property type="protein sequence ID" value="KAG2643291.1"/>
    <property type="molecule type" value="Genomic_DNA"/>
</dbReference>
<feature type="region of interest" description="Disordered" evidence="1">
    <location>
        <begin position="159"/>
        <end position="182"/>
    </location>
</feature>
<proteinExistence type="predicted"/>
<reference evidence="2" key="1">
    <citation type="submission" date="2020-05" db="EMBL/GenBank/DDBJ databases">
        <title>WGS assembly of Panicum virgatum.</title>
        <authorList>
            <person name="Lovell J.T."/>
            <person name="Jenkins J."/>
            <person name="Shu S."/>
            <person name="Juenger T.E."/>
            <person name="Schmutz J."/>
        </authorList>
    </citation>
    <scope>NUCLEOTIDE SEQUENCE</scope>
    <source>
        <strain evidence="2">AP13</strain>
    </source>
</reference>
<evidence type="ECO:0000313" key="3">
    <source>
        <dbReference type="Proteomes" id="UP000823388"/>
    </source>
</evidence>
<name>A0A8T0W245_PANVG</name>
<dbReference type="Proteomes" id="UP000823388">
    <property type="component" value="Chromosome 2K"/>
</dbReference>
<gene>
    <name evidence="2" type="ORF">PVAP13_2KG302804</name>
</gene>
<organism evidence="2 3">
    <name type="scientific">Panicum virgatum</name>
    <name type="common">Blackwell switchgrass</name>
    <dbReference type="NCBI Taxonomy" id="38727"/>
    <lineage>
        <taxon>Eukaryota</taxon>
        <taxon>Viridiplantae</taxon>
        <taxon>Streptophyta</taxon>
        <taxon>Embryophyta</taxon>
        <taxon>Tracheophyta</taxon>
        <taxon>Spermatophyta</taxon>
        <taxon>Magnoliopsida</taxon>
        <taxon>Liliopsida</taxon>
        <taxon>Poales</taxon>
        <taxon>Poaceae</taxon>
        <taxon>PACMAD clade</taxon>
        <taxon>Panicoideae</taxon>
        <taxon>Panicodae</taxon>
        <taxon>Paniceae</taxon>
        <taxon>Panicinae</taxon>
        <taxon>Panicum</taxon>
        <taxon>Panicum sect. Hiantes</taxon>
    </lineage>
</organism>
<protein>
    <recommendedName>
        <fullName evidence="4">Transposase MuDR N-terminal domain-containing protein</fullName>
    </recommendedName>
</protein>
<evidence type="ECO:0008006" key="4">
    <source>
        <dbReference type="Google" id="ProtNLM"/>
    </source>
</evidence>
<keyword evidence="3" id="KW-1185">Reference proteome</keyword>
<sequence length="233" mass="26734">MSDDLYFQVFYGSGEVRYGPEEVDLSEEMTWISISNWLFKAFGLNRDEHEISAIAVLLLFEGTQNWRNYVNINSSRGLSLVLFVQEFEKVSFSTEAGGDHESQGDIISEDTEMMHEPHEEGDELEIVEDDRHDAHEPRQATGQADEGENIPEIVEEFQRGGEQQHNTMNDDSSDDDDNDYHVPNNWSGYDFSKLSVNEGEAVPWEYRQNEVSIGSMYANSDNMKEAIKRWSTL</sequence>
<evidence type="ECO:0000256" key="1">
    <source>
        <dbReference type="SAM" id="MobiDB-lite"/>
    </source>
</evidence>
<dbReference type="AlphaFoldDB" id="A0A8T0W245"/>